<evidence type="ECO:0000313" key="2">
    <source>
        <dbReference type="EMBL" id="MEW9856453.1"/>
    </source>
</evidence>
<protein>
    <submittedName>
        <fullName evidence="2">Nuclear transport factor 2 family protein</fullName>
    </submittedName>
</protein>
<dbReference type="Pfam" id="PF13577">
    <property type="entry name" value="SnoaL_4"/>
    <property type="match status" value="1"/>
</dbReference>
<dbReference type="InterPro" id="IPR032710">
    <property type="entry name" value="NTF2-like_dom_sf"/>
</dbReference>
<organism evidence="2 3">
    <name type="scientific">Novosphingobium rhizovicinum</name>
    <dbReference type="NCBI Taxonomy" id="3228928"/>
    <lineage>
        <taxon>Bacteria</taxon>
        <taxon>Pseudomonadati</taxon>
        <taxon>Pseudomonadota</taxon>
        <taxon>Alphaproteobacteria</taxon>
        <taxon>Sphingomonadales</taxon>
        <taxon>Sphingomonadaceae</taxon>
        <taxon>Novosphingobium</taxon>
    </lineage>
</organism>
<dbReference type="EMBL" id="JBFNXR010000052">
    <property type="protein sequence ID" value="MEW9856453.1"/>
    <property type="molecule type" value="Genomic_DNA"/>
</dbReference>
<dbReference type="Gene3D" id="3.10.450.50">
    <property type="match status" value="1"/>
</dbReference>
<sequence length="163" mass="17891">MVDRLAAELGIRRLHALCADAVWRRDPVAFGGCFTQEAEWKIAGLRVRGREAIGRALLELGAGNERVLMSFSHPILDIEGGTVSGRTYAVERAFLKGGGAASSIGIYYERFAQSGADWLFAWRHFDFCYWGPVDLSGELYGFQDYGPPPTMPADEQTTAGLTV</sequence>
<dbReference type="Proteomes" id="UP001556118">
    <property type="component" value="Unassembled WGS sequence"/>
</dbReference>
<accession>A0ABV3RF50</accession>
<keyword evidence="3" id="KW-1185">Reference proteome</keyword>
<comment type="caution">
    <text evidence="2">The sequence shown here is derived from an EMBL/GenBank/DDBJ whole genome shotgun (WGS) entry which is preliminary data.</text>
</comment>
<gene>
    <name evidence="2" type="ORF">ABUH87_15040</name>
</gene>
<dbReference type="InterPro" id="IPR037401">
    <property type="entry name" value="SnoaL-like"/>
</dbReference>
<reference evidence="2 3" key="1">
    <citation type="submission" date="2024-06" db="EMBL/GenBank/DDBJ databases">
        <title>Novosphingobium rhizovicinus M1R2S20.</title>
        <authorList>
            <person name="Sun J.-Q."/>
        </authorList>
    </citation>
    <scope>NUCLEOTIDE SEQUENCE [LARGE SCALE GENOMIC DNA]</scope>
    <source>
        <strain evidence="2 3">M1R2S20</strain>
    </source>
</reference>
<proteinExistence type="predicted"/>
<dbReference type="RefSeq" id="WP_367774903.1">
    <property type="nucleotide sequence ID" value="NZ_JBFNXR010000052.1"/>
</dbReference>
<feature type="domain" description="SnoaL-like" evidence="1">
    <location>
        <begin position="4"/>
        <end position="123"/>
    </location>
</feature>
<evidence type="ECO:0000313" key="3">
    <source>
        <dbReference type="Proteomes" id="UP001556118"/>
    </source>
</evidence>
<dbReference type="SUPFAM" id="SSF54427">
    <property type="entry name" value="NTF2-like"/>
    <property type="match status" value="1"/>
</dbReference>
<name>A0ABV3RF50_9SPHN</name>
<evidence type="ECO:0000259" key="1">
    <source>
        <dbReference type="Pfam" id="PF13577"/>
    </source>
</evidence>